<sequence>MECDRAFDTDTREVSDLTLGAQVGNLAAAIRRATSSDEVADILAEVTAGYDGVLAGLADVLTAAADFHQDLGGPADRPAAERLYYLADHGLGTISADLRTIRTDLADRRTPHPRRSVCAGEVPENEREASAVCACPPLPPPPPAPAPPAARHR</sequence>
<dbReference type="EMBL" id="CP029159">
    <property type="protein sequence ID" value="QKM71438.1"/>
    <property type="molecule type" value="Genomic_DNA"/>
</dbReference>
<reference evidence="1 2" key="1">
    <citation type="journal article" date="2012" name="J. Bacteriol.">
        <title>Draft genome of Streptomyces tsukubaensis NRRL 18488, the producer of the clinically important immunosuppressant tacrolimus (FK506).</title>
        <authorList>
            <person name="Barreiro C."/>
            <person name="Prieto C."/>
            <person name="Sola-Landa A."/>
            <person name="Solera E."/>
            <person name="Martinez-Castro M."/>
            <person name="Perez-Redondo R."/>
            <person name="Garcia-Estrada C."/>
            <person name="Aparicio J.F."/>
            <person name="Fernandez-Martinez L.T."/>
            <person name="Santos-Aberturas J."/>
            <person name="Salehi-Najafabadi Z."/>
            <person name="Rodriguez-Garcia A."/>
            <person name="Tauch A."/>
            <person name="Martin J.F."/>
        </authorList>
    </citation>
    <scope>NUCLEOTIDE SEQUENCE [LARGE SCALE GENOMIC DNA]</scope>
    <source>
        <strain evidence="2">DSM 42081 / NBRC 108919 / NRRL 18488 / 9993</strain>
    </source>
</reference>
<evidence type="ECO:0000313" key="2">
    <source>
        <dbReference type="Proteomes" id="UP000005940"/>
    </source>
</evidence>
<accession>A0A7G3UN49</accession>
<name>A0A7G3UN49_STRT9</name>
<dbReference type="AlphaFoldDB" id="A0A7G3UN49"/>
<dbReference type="Proteomes" id="UP000005940">
    <property type="component" value="Chromosome"/>
</dbReference>
<protein>
    <submittedName>
        <fullName evidence="1">Uncharacterized protein</fullName>
    </submittedName>
</protein>
<organism evidence="1 2">
    <name type="scientific">Streptomyces tsukubensis (strain DSM 42081 / NBRC 108919 / NRRL 18488 / 9993)</name>
    <dbReference type="NCBI Taxonomy" id="1114943"/>
    <lineage>
        <taxon>Bacteria</taxon>
        <taxon>Bacillati</taxon>
        <taxon>Actinomycetota</taxon>
        <taxon>Actinomycetes</taxon>
        <taxon>Kitasatosporales</taxon>
        <taxon>Streptomycetaceae</taxon>
        <taxon>Streptomyces</taxon>
    </lineage>
</organism>
<proteinExistence type="predicted"/>
<evidence type="ECO:0000313" key="1">
    <source>
        <dbReference type="EMBL" id="QKM71438.1"/>
    </source>
</evidence>
<keyword evidence="2" id="KW-1185">Reference proteome</keyword>
<gene>
    <name evidence="1" type="ORF">STSU_007205</name>
</gene>